<evidence type="ECO:0000313" key="5">
    <source>
        <dbReference type="Proteomes" id="UP001218364"/>
    </source>
</evidence>
<protein>
    <submittedName>
        <fullName evidence="3">DUF2306 domain-containing protein</fullName>
    </submittedName>
    <submittedName>
        <fullName evidence="2">Membrane protein</fullName>
    </submittedName>
</protein>
<feature type="transmembrane region" description="Helical" evidence="1">
    <location>
        <begin position="91"/>
        <end position="108"/>
    </location>
</feature>
<reference evidence="3 5" key="2">
    <citation type="submission" date="2023-02" db="EMBL/GenBank/DDBJ databases">
        <title>Population genomics of bacteria associated with diatom.</title>
        <authorList>
            <person name="Xie J."/>
            <person name="Wang H."/>
        </authorList>
    </citation>
    <scope>NUCLEOTIDE SEQUENCE [LARGE SCALE GENOMIC DNA]</scope>
    <source>
        <strain evidence="3 5">PT47_8</strain>
    </source>
</reference>
<dbReference type="AlphaFoldDB" id="A0A1B0ZWG0"/>
<dbReference type="RefSeq" id="WP_116560349.1">
    <property type="nucleotide sequence ID" value="NZ_CP015124.1"/>
</dbReference>
<accession>A0A1B0ZWG0</accession>
<evidence type="ECO:0000313" key="2">
    <source>
        <dbReference type="EMBL" id="ANP38361.1"/>
    </source>
</evidence>
<name>A0A1B0ZWG0_9RHOB</name>
<evidence type="ECO:0000313" key="4">
    <source>
        <dbReference type="Proteomes" id="UP000092565"/>
    </source>
</evidence>
<dbReference type="EMBL" id="JARCJK010000005">
    <property type="protein sequence ID" value="MDE4166267.1"/>
    <property type="molecule type" value="Genomic_DNA"/>
</dbReference>
<keyword evidence="1" id="KW-0812">Transmembrane</keyword>
<dbReference type="Proteomes" id="UP001218364">
    <property type="component" value="Unassembled WGS sequence"/>
</dbReference>
<keyword evidence="4" id="KW-1185">Reference proteome</keyword>
<organism evidence="2 4">
    <name type="scientific">Phaeobacter gallaeciensis</name>
    <dbReference type="NCBI Taxonomy" id="60890"/>
    <lineage>
        <taxon>Bacteria</taxon>
        <taxon>Pseudomonadati</taxon>
        <taxon>Pseudomonadota</taxon>
        <taxon>Alphaproteobacteria</taxon>
        <taxon>Rhodobacterales</taxon>
        <taxon>Roseobacteraceae</taxon>
        <taxon>Phaeobacter</taxon>
    </lineage>
</organism>
<dbReference type="Pfam" id="PF10067">
    <property type="entry name" value="DUF2306"/>
    <property type="match status" value="1"/>
</dbReference>
<dbReference type="InterPro" id="IPR018750">
    <property type="entry name" value="DUF2306_membrane"/>
</dbReference>
<evidence type="ECO:0000313" key="3">
    <source>
        <dbReference type="EMBL" id="MDE4166267.1"/>
    </source>
</evidence>
<keyword evidence="1" id="KW-1133">Transmembrane helix</keyword>
<proteinExistence type="predicted"/>
<reference evidence="2 4" key="1">
    <citation type="submission" date="2016-04" db="EMBL/GenBank/DDBJ databases">
        <authorList>
            <person name="Evans L.H."/>
            <person name="Alamgir A."/>
            <person name="Owens N."/>
            <person name="Weber N.D."/>
            <person name="Virtaneva K."/>
            <person name="Barbian K."/>
            <person name="Babar A."/>
            <person name="Rosenke K."/>
        </authorList>
    </citation>
    <scope>NUCLEOTIDE SEQUENCE [LARGE SCALE GENOMIC DNA]</scope>
    <source>
        <strain evidence="2 4">JL2886</strain>
    </source>
</reference>
<dbReference type="Proteomes" id="UP000092565">
    <property type="component" value="Chromosome"/>
</dbReference>
<sequence>MSSETRAMGYPRWVIMTVWVSAVLIAVGSYRFLIADIALVMPAMLHHALERPLMLYLHIGLAPISLALLPVQFSTRIRQRRRGLHRWLGRLYGVAILLAGISGIWLAYTTEEGPVAAAGLGVLSLLWLWVTGTAIWHVWNRRIAQHRVWMIRSAALTLAAVTLRIYLPIGVATVGFEASYPIICWLAWVPNLLLAEWILRRGRGAPLGATV</sequence>
<feature type="transmembrane region" description="Helical" evidence="1">
    <location>
        <begin position="114"/>
        <end position="136"/>
    </location>
</feature>
<dbReference type="OrthoDB" id="8759010at2"/>
<feature type="transmembrane region" description="Helical" evidence="1">
    <location>
        <begin position="179"/>
        <end position="199"/>
    </location>
</feature>
<dbReference type="EMBL" id="CP015124">
    <property type="protein sequence ID" value="ANP38361.1"/>
    <property type="molecule type" value="Genomic_DNA"/>
</dbReference>
<feature type="transmembrane region" description="Helical" evidence="1">
    <location>
        <begin position="148"/>
        <end position="167"/>
    </location>
</feature>
<feature type="transmembrane region" description="Helical" evidence="1">
    <location>
        <begin position="53"/>
        <end position="71"/>
    </location>
</feature>
<evidence type="ECO:0000256" key="1">
    <source>
        <dbReference type="SAM" id="Phobius"/>
    </source>
</evidence>
<keyword evidence="1" id="KW-0472">Membrane</keyword>
<gene>
    <name evidence="2" type="ORF">JL2886_03485</name>
    <name evidence="3" type="ORF">PXK24_11230</name>
</gene>
<feature type="transmembrane region" description="Helical" evidence="1">
    <location>
        <begin position="12"/>
        <end position="33"/>
    </location>
</feature>